<dbReference type="RefSeq" id="WP_123738407.1">
    <property type="nucleotide sequence ID" value="NZ_RKHQ01000001.1"/>
</dbReference>
<feature type="transmembrane region" description="Helical" evidence="1">
    <location>
        <begin position="292"/>
        <end position="317"/>
    </location>
</feature>
<feature type="transmembrane region" description="Helical" evidence="1">
    <location>
        <begin position="24"/>
        <end position="45"/>
    </location>
</feature>
<dbReference type="EMBL" id="RKHQ01000001">
    <property type="protein sequence ID" value="ROR96192.1"/>
    <property type="molecule type" value="Genomic_DNA"/>
</dbReference>
<sequence length="339" mass="34165">MTHEGPSTDLQGPVPPRSRSRAHLLGLALAVVGGPITFGALALAVEVPASFGDVPGLDLLPVALACLGLAITALAVMRSSVGAAVAGGAWFLAGVVGLLMPGQAELLVDLVPEQALGSAPRAGADLLLRGGGALAIGSTLGAAAIAATIARRRGRSTERTEQAAISSGDVTRPPRSRLAAHIVAPILSLALALLGLQILSGTETAALWSIAPTDGLLADPVPWIVTVLVLAATTLGPPMLGAWSSLGPAAAALLWLSAALDYLVDAIDIGWWAPGGGVGSLLAPLSPDVTTWAVHAAGLSLAVGSVLVGAAVGIHYARRDGRAHERREYRLARQRELAA</sequence>
<keyword evidence="3" id="KW-1185">Reference proteome</keyword>
<keyword evidence="1" id="KW-0812">Transmembrane</keyword>
<dbReference type="AlphaFoldDB" id="A0A3N2D918"/>
<gene>
    <name evidence="2" type="ORF">EDD28_0769</name>
</gene>
<organism evidence="2 3">
    <name type="scientific">Salana multivorans</name>
    <dbReference type="NCBI Taxonomy" id="120377"/>
    <lineage>
        <taxon>Bacteria</taxon>
        <taxon>Bacillati</taxon>
        <taxon>Actinomycetota</taxon>
        <taxon>Actinomycetes</taxon>
        <taxon>Micrococcales</taxon>
        <taxon>Beutenbergiaceae</taxon>
        <taxon>Salana</taxon>
    </lineage>
</organism>
<evidence type="ECO:0000256" key="1">
    <source>
        <dbReference type="SAM" id="Phobius"/>
    </source>
</evidence>
<reference evidence="2 3" key="1">
    <citation type="submission" date="2018-11" db="EMBL/GenBank/DDBJ databases">
        <title>Sequencing the genomes of 1000 actinobacteria strains.</title>
        <authorList>
            <person name="Klenk H.-P."/>
        </authorList>
    </citation>
    <scope>NUCLEOTIDE SEQUENCE [LARGE SCALE GENOMIC DNA]</scope>
    <source>
        <strain evidence="2 3">DSM 13521</strain>
    </source>
</reference>
<name>A0A3N2D918_9MICO</name>
<keyword evidence="1" id="KW-0472">Membrane</keyword>
<keyword evidence="1" id="KW-1133">Transmembrane helix</keyword>
<feature type="transmembrane region" description="Helical" evidence="1">
    <location>
        <begin position="57"/>
        <end position="76"/>
    </location>
</feature>
<feature type="transmembrane region" description="Helical" evidence="1">
    <location>
        <begin position="83"/>
        <end position="100"/>
    </location>
</feature>
<evidence type="ECO:0000313" key="3">
    <source>
        <dbReference type="Proteomes" id="UP000275356"/>
    </source>
</evidence>
<feature type="transmembrane region" description="Helical" evidence="1">
    <location>
        <begin position="220"/>
        <end position="240"/>
    </location>
</feature>
<feature type="transmembrane region" description="Helical" evidence="1">
    <location>
        <begin position="252"/>
        <end position="272"/>
    </location>
</feature>
<proteinExistence type="predicted"/>
<protein>
    <submittedName>
        <fullName evidence="2">Uncharacterized protein</fullName>
    </submittedName>
</protein>
<feature type="transmembrane region" description="Helical" evidence="1">
    <location>
        <begin position="178"/>
        <end position="200"/>
    </location>
</feature>
<evidence type="ECO:0000313" key="2">
    <source>
        <dbReference type="EMBL" id="ROR96192.1"/>
    </source>
</evidence>
<comment type="caution">
    <text evidence="2">The sequence shown here is derived from an EMBL/GenBank/DDBJ whole genome shotgun (WGS) entry which is preliminary data.</text>
</comment>
<dbReference type="Proteomes" id="UP000275356">
    <property type="component" value="Unassembled WGS sequence"/>
</dbReference>
<feature type="transmembrane region" description="Helical" evidence="1">
    <location>
        <begin position="126"/>
        <end position="150"/>
    </location>
</feature>
<accession>A0A3N2D918</accession>